<dbReference type="Gene3D" id="3.20.20.380">
    <property type="entry name" value="Copper homeostasis (CutC) domain"/>
    <property type="match status" value="1"/>
</dbReference>
<dbReference type="PANTHER" id="PTHR12598">
    <property type="entry name" value="COPPER HOMEOSTASIS PROTEIN CUTC"/>
    <property type="match status" value="1"/>
</dbReference>
<organism evidence="3 4">
    <name type="scientific">Rhodoferax fermentans</name>
    <dbReference type="NCBI Taxonomy" id="28066"/>
    <lineage>
        <taxon>Bacteria</taxon>
        <taxon>Pseudomonadati</taxon>
        <taxon>Pseudomonadota</taxon>
        <taxon>Betaproteobacteria</taxon>
        <taxon>Burkholderiales</taxon>
        <taxon>Comamonadaceae</taxon>
        <taxon>Rhodoferax</taxon>
    </lineage>
</organism>
<dbReference type="InterPro" id="IPR005627">
    <property type="entry name" value="CutC-like"/>
</dbReference>
<dbReference type="EMBL" id="MTJN01000002">
    <property type="protein sequence ID" value="OOV08984.1"/>
    <property type="molecule type" value="Genomic_DNA"/>
</dbReference>
<evidence type="ECO:0000256" key="1">
    <source>
        <dbReference type="ARBA" id="ARBA00007768"/>
    </source>
</evidence>
<sequence length="203" mass="22179">MLFEACVESFEAALTAQQRGAHRIELCSALDQDGLTPSHELVQRCVQGLSIPVLAMIRPRGGDFVYTEAELDQMERDIKSCQQAGVAGVVFGLLTEDGEIDMHNTERLVRTALPLAVTFHKAIDYSTDVQASFKRLNTLHGITRVLTSGGQTTAWEGRDALKAMHALPGRQIEIVAAGKLLPANRRQLADYTGVTELHGKNIV</sequence>
<keyword evidence="4" id="KW-1185">Reference proteome</keyword>
<dbReference type="Pfam" id="PF03932">
    <property type="entry name" value="CutC"/>
    <property type="match status" value="1"/>
</dbReference>
<dbReference type="SUPFAM" id="SSF110395">
    <property type="entry name" value="CutC-like"/>
    <property type="match status" value="1"/>
</dbReference>
<reference evidence="3 4" key="1">
    <citation type="submission" date="2017-01" db="EMBL/GenBank/DDBJ databases">
        <title>Genome sequencing of Rhodoferax fermentans JCM 7819.</title>
        <authorList>
            <person name="Kim Y.J."/>
            <person name="Farh M.E.-A."/>
            <person name="Yang D.-C."/>
        </authorList>
    </citation>
    <scope>NUCLEOTIDE SEQUENCE [LARGE SCALE GENOMIC DNA]</scope>
    <source>
        <strain evidence="3 4">JCM 7819</strain>
    </source>
</reference>
<evidence type="ECO:0000256" key="2">
    <source>
        <dbReference type="HAMAP-Rule" id="MF_00795"/>
    </source>
</evidence>
<dbReference type="GO" id="GO:0005737">
    <property type="term" value="C:cytoplasm"/>
    <property type="evidence" value="ECO:0007669"/>
    <property type="project" value="UniProtKB-SubCell"/>
</dbReference>
<comment type="similarity">
    <text evidence="1 2">Belongs to the CutC family.</text>
</comment>
<gene>
    <name evidence="2" type="primary">cutC</name>
    <name evidence="3" type="ORF">RF819_07935</name>
</gene>
<dbReference type="GO" id="GO:0005507">
    <property type="term" value="F:copper ion binding"/>
    <property type="evidence" value="ECO:0007669"/>
    <property type="project" value="TreeGrafter"/>
</dbReference>
<dbReference type="HAMAP" id="MF_00795">
    <property type="entry name" value="CutC"/>
    <property type="match status" value="1"/>
</dbReference>
<comment type="subcellular location">
    <subcellularLocation>
        <location evidence="2">Cytoplasm</location>
    </subcellularLocation>
</comment>
<protein>
    <recommendedName>
        <fullName evidence="2">PF03932 family protein CutC</fullName>
    </recommendedName>
</protein>
<comment type="caution">
    <text evidence="3">The sequence shown here is derived from an EMBL/GenBank/DDBJ whole genome shotgun (WGS) entry which is preliminary data.</text>
</comment>
<dbReference type="Proteomes" id="UP000190750">
    <property type="component" value="Unassembled WGS sequence"/>
</dbReference>
<evidence type="ECO:0000313" key="3">
    <source>
        <dbReference type="EMBL" id="OOV08984.1"/>
    </source>
</evidence>
<dbReference type="STRING" id="28066.RF819_07935"/>
<evidence type="ECO:0000313" key="4">
    <source>
        <dbReference type="Proteomes" id="UP000190750"/>
    </source>
</evidence>
<dbReference type="InterPro" id="IPR036822">
    <property type="entry name" value="CutC-like_dom_sf"/>
</dbReference>
<accession>A0A1T1AXZ1</accession>
<proteinExistence type="inferred from homology"/>
<keyword evidence="2" id="KW-0963">Cytoplasm</keyword>
<comment type="caution">
    <text evidence="2">Once thought to be involved in copper homeostasis, experiments in E.coli have shown this is not the case.</text>
</comment>
<dbReference type="PANTHER" id="PTHR12598:SF0">
    <property type="entry name" value="COPPER HOMEOSTASIS PROTEIN CUTC HOMOLOG"/>
    <property type="match status" value="1"/>
</dbReference>
<dbReference type="AlphaFoldDB" id="A0A1T1AXZ1"/>
<name>A0A1T1AXZ1_RHOFE</name>